<accession>A0AAN8U4G1</accession>
<keyword evidence="8" id="KW-0812">Transmembrane</keyword>
<proteinExistence type="inferred from homology"/>
<dbReference type="GO" id="GO:0003712">
    <property type="term" value="F:transcription coregulator activity"/>
    <property type="evidence" value="ECO:0007669"/>
    <property type="project" value="InterPro"/>
</dbReference>
<dbReference type="GO" id="GO:0006357">
    <property type="term" value="P:regulation of transcription by RNA polymerase II"/>
    <property type="evidence" value="ECO:0007669"/>
    <property type="project" value="InterPro"/>
</dbReference>
<comment type="subcellular location">
    <subcellularLocation>
        <location evidence="1 6">Nucleus</location>
    </subcellularLocation>
</comment>
<name>A0AAN8U4G1_SOLBU</name>
<keyword evidence="5 6" id="KW-0539">Nucleus</keyword>
<dbReference type="AlphaFoldDB" id="A0AAN8U4G1"/>
<protein>
    <recommendedName>
        <fullName evidence="6">Mediator of RNA polymerase II transcription subunit 6</fullName>
    </recommendedName>
    <alternativeName>
        <fullName evidence="6">Mediator complex subunit 6</fullName>
    </alternativeName>
</protein>
<comment type="caution">
    <text evidence="9">The sequence shown here is derived from an EMBL/GenBank/DDBJ whole genome shotgun (WGS) entry which is preliminary data.</text>
</comment>
<dbReference type="InterPro" id="IPR038566">
    <property type="entry name" value="Mediator_Med6_sf"/>
</dbReference>
<evidence type="ECO:0000313" key="9">
    <source>
        <dbReference type="EMBL" id="KAK6795936.1"/>
    </source>
</evidence>
<evidence type="ECO:0000256" key="1">
    <source>
        <dbReference type="ARBA" id="ARBA00004123"/>
    </source>
</evidence>
<organism evidence="9 10">
    <name type="scientific">Solanum bulbocastanum</name>
    <name type="common">Wild potato</name>
    <dbReference type="NCBI Taxonomy" id="147425"/>
    <lineage>
        <taxon>Eukaryota</taxon>
        <taxon>Viridiplantae</taxon>
        <taxon>Streptophyta</taxon>
        <taxon>Embryophyta</taxon>
        <taxon>Tracheophyta</taxon>
        <taxon>Spermatophyta</taxon>
        <taxon>Magnoliopsida</taxon>
        <taxon>eudicotyledons</taxon>
        <taxon>Gunneridae</taxon>
        <taxon>Pentapetalae</taxon>
        <taxon>asterids</taxon>
        <taxon>lamiids</taxon>
        <taxon>Solanales</taxon>
        <taxon>Solanaceae</taxon>
        <taxon>Solanoideae</taxon>
        <taxon>Solaneae</taxon>
        <taxon>Solanum</taxon>
    </lineage>
</organism>
<comment type="subunit">
    <text evidence="6">Component of the Mediator complex.</text>
</comment>
<keyword evidence="6" id="KW-0010">Activator</keyword>
<evidence type="ECO:0000313" key="10">
    <source>
        <dbReference type="Proteomes" id="UP001371456"/>
    </source>
</evidence>
<feature type="region of interest" description="Disordered" evidence="7">
    <location>
        <begin position="197"/>
        <end position="240"/>
    </location>
</feature>
<dbReference type="InterPro" id="IPR007018">
    <property type="entry name" value="Mediator_Med6"/>
</dbReference>
<evidence type="ECO:0000256" key="3">
    <source>
        <dbReference type="ARBA" id="ARBA00023015"/>
    </source>
</evidence>
<evidence type="ECO:0000256" key="5">
    <source>
        <dbReference type="ARBA" id="ARBA00023242"/>
    </source>
</evidence>
<evidence type="ECO:0000256" key="6">
    <source>
        <dbReference type="RuleBase" id="RU364143"/>
    </source>
</evidence>
<evidence type="ECO:0000256" key="2">
    <source>
        <dbReference type="ARBA" id="ARBA00007526"/>
    </source>
</evidence>
<dbReference type="GO" id="GO:0016592">
    <property type="term" value="C:mediator complex"/>
    <property type="evidence" value="ECO:0007669"/>
    <property type="project" value="InterPro"/>
</dbReference>
<evidence type="ECO:0000256" key="7">
    <source>
        <dbReference type="SAM" id="MobiDB-lite"/>
    </source>
</evidence>
<evidence type="ECO:0000256" key="4">
    <source>
        <dbReference type="ARBA" id="ARBA00023163"/>
    </source>
</evidence>
<gene>
    <name evidence="6" type="primary">MED6</name>
    <name evidence="9" type="ORF">RDI58_009391</name>
</gene>
<keyword evidence="10" id="KW-1185">Reference proteome</keyword>
<evidence type="ECO:0000256" key="8">
    <source>
        <dbReference type="SAM" id="Phobius"/>
    </source>
</evidence>
<sequence length="325" mass="35915">MASTPMMPPNADGSAPAAPPLPGTDMTSICFRDQLWLNTYPLDRNLVFDYFALSPFYDWTCNNEQLRARAIHPLDFSHISKMTGMEYTLSEVMEPNLFVIRKQKRDSPEKVTPMLTYYILDGSIYQAPQLCNVFAARLGRALYHISKAFGTASSKLEKIGYVESEDDSPASETKPAKEAIDFKELKRVDHILASLQRKLPPVPPPPPFPEGYAPPSTSEPSENQQPETQAPPIDPIIDQGPSKRMKTMANSFFVSRSGLIALVISVMVISNASVIPCTAAGLINHRGLYQKPNCPPCLCCQSTTPPPPCCYCACYVTQSHNNNNP</sequence>
<dbReference type="Pfam" id="PF04934">
    <property type="entry name" value="Med6"/>
    <property type="match status" value="1"/>
</dbReference>
<keyword evidence="8" id="KW-0472">Membrane</keyword>
<feature type="transmembrane region" description="Helical" evidence="8">
    <location>
        <begin position="259"/>
        <end position="283"/>
    </location>
</feature>
<reference evidence="9 10" key="1">
    <citation type="submission" date="2024-02" db="EMBL/GenBank/DDBJ databases">
        <title>de novo genome assembly of Solanum bulbocastanum strain 11H21.</title>
        <authorList>
            <person name="Hosaka A.J."/>
        </authorList>
    </citation>
    <scope>NUCLEOTIDE SEQUENCE [LARGE SCALE GENOMIC DNA]</scope>
    <source>
        <tissue evidence="9">Young leaves</tissue>
    </source>
</reference>
<comment type="similarity">
    <text evidence="2 6">Belongs to the Mediator complex subunit 6 family.</text>
</comment>
<feature type="compositionally biased region" description="Polar residues" evidence="7">
    <location>
        <begin position="216"/>
        <end position="228"/>
    </location>
</feature>
<keyword evidence="8" id="KW-1133">Transmembrane helix</keyword>
<keyword evidence="4 6" id="KW-0804">Transcription</keyword>
<dbReference type="EMBL" id="JBANQN010000003">
    <property type="protein sequence ID" value="KAK6795936.1"/>
    <property type="molecule type" value="Genomic_DNA"/>
</dbReference>
<dbReference type="FunFam" id="3.10.450.580:FF:000002">
    <property type="entry name" value="Mediator of RNA polymerase II transcription subunit 6"/>
    <property type="match status" value="1"/>
</dbReference>
<dbReference type="Gene3D" id="3.10.450.580">
    <property type="entry name" value="Mediator complex, subunit Med6"/>
    <property type="match status" value="1"/>
</dbReference>
<keyword evidence="3 6" id="KW-0805">Transcription regulation</keyword>
<dbReference type="PANTHER" id="PTHR13104">
    <property type="entry name" value="MED-6-RELATED"/>
    <property type="match status" value="1"/>
</dbReference>
<comment type="function">
    <text evidence="6">Component of the Mediator complex, a coactivator involved in the regulated transcription of nearly all RNA polymerase II-dependent genes. Mediator functions as a bridge to convey information from gene-specific regulatory proteins to the basal RNA polymerase II transcription machinery. Mediator is recruited to promoters by direct interactions with regulatory proteins and serves as a scaffold for the assembly of a functional preinitiation complex with RNA polymerase II and the general transcription factors.</text>
</comment>
<feature type="compositionally biased region" description="Pro residues" evidence="7">
    <location>
        <begin position="200"/>
        <end position="209"/>
    </location>
</feature>
<dbReference type="Proteomes" id="UP001371456">
    <property type="component" value="Unassembled WGS sequence"/>
</dbReference>